<dbReference type="InterPro" id="IPR023198">
    <property type="entry name" value="PGP-like_dom2"/>
</dbReference>
<gene>
    <name evidence="1" type="ORF">JD292_04890</name>
</gene>
<dbReference type="InterPro" id="IPR023214">
    <property type="entry name" value="HAD_sf"/>
</dbReference>
<protein>
    <submittedName>
        <fullName evidence="1">HAD family phosphatase</fullName>
    </submittedName>
</protein>
<evidence type="ECO:0000313" key="2">
    <source>
        <dbReference type="Proteomes" id="UP000618733"/>
    </source>
</evidence>
<dbReference type="AlphaFoldDB" id="A0A934QB04"/>
<dbReference type="PANTHER" id="PTHR18901">
    <property type="entry name" value="2-DEOXYGLUCOSE-6-PHOSPHATE PHOSPHATASE 2"/>
    <property type="match status" value="1"/>
</dbReference>
<evidence type="ECO:0000313" key="1">
    <source>
        <dbReference type="EMBL" id="MBK0421410.1"/>
    </source>
</evidence>
<reference evidence="1" key="1">
    <citation type="submission" date="2020-12" db="EMBL/GenBank/DDBJ databases">
        <title>Leucobacter sp. CAS2, isolated from Chromium sludge.</title>
        <authorList>
            <person name="Xu Z."/>
        </authorList>
    </citation>
    <scope>NUCLEOTIDE SEQUENCE</scope>
    <source>
        <strain evidence="1">CSA2</strain>
    </source>
</reference>
<dbReference type="Proteomes" id="UP000618733">
    <property type="component" value="Unassembled WGS sequence"/>
</dbReference>
<dbReference type="CDD" id="cd07505">
    <property type="entry name" value="HAD_BPGM-like"/>
    <property type="match status" value="1"/>
</dbReference>
<dbReference type="Pfam" id="PF13419">
    <property type="entry name" value="HAD_2"/>
    <property type="match status" value="1"/>
</dbReference>
<dbReference type="SUPFAM" id="SSF56784">
    <property type="entry name" value="HAD-like"/>
    <property type="match status" value="1"/>
</dbReference>
<dbReference type="InterPro" id="IPR006439">
    <property type="entry name" value="HAD-SF_hydro_IA"/>
</dbReference>
<dbReference type="InterPro" id="IPR036412">
    <property type="entry name" value="HAD-like_sf"/>
</dbReference>
<dbReference type="Gene3D" id="1.10.150.240">
    <property type="entry name" value="Putative phosphatase, domain 2"/>
    <property type="match status" value="1"/>
</dbReference>
<keyword evidence="2" id="KW-1185">Reference proteome</keyword>
<dbReference type="InterPro" id="IPR041492">
    <property type="entry name" value="HAD_2"/>
</dbReference>
<comment type="caution">
    <text evidence="1">The sequence shown here is derived from an EMBL/GenBank/DDBJ whole genome shotgun (WGS) entry which is preliminary data.</text>
</comment>
<dbReference type="EMBL" id="JAEHOI010000004">
    <property type="protein sequence ID" value="MBK0421410.1"/>
    <property type="molecule type" value="Genomic_DNA"/>
</dbReference>
<sequence length="217" mass="22857">MDGTLIDSEPLWLAAEERMLARYGIELTPELSDRLVGSGLRAAAAHFQELGVALSVDEIIAEWRDSVILGLRDSGPDWRPGAVELLVSLRDAGIPTALVTMATRAIADEVVGLLPEGLFQGIIGGDEVAHEKPHPDPYQRGAALIGVDPARCVALEDSPTGLASARAAGAVAIGIPCLVDLGDSAAHLILPTLAGVDADTISERFARIRADEEKDEQ</sequence>
<name>A0A934QB04_9MICO</name>
<accession>A0A934QB04</accession>
<dbReference type="Gene3D" id="3.40.50.1000">
    <property type="entry name" value="HAD superfamily/HAD-like"/>
    <property type="match status" value="1"/>
</dbReference>
<dbReference type="PANTHER" id="PTHR18901:SF38">
    <property type="entry name" value="PSEUDOURIDINE-5'-PHOSPHATASE"/>
    <property type="match status" value="1"/>
</dbReference>
<dbReference type="NCBIfam" id="TIGR01509">
    <property type="entry name" value="HAD-SF-IA-v3"/>
    <property type="match status" value="1"/>
</dbReference>
<proteinExistence type="predicted"/>
<organism evidence="1 2">
    <name type="scientific">Leucobacter edaphi</name>
    <dbReference type="NCBI Taxonomy" id="2796472"/>
    <lineage>
        <taxon>Bacteria</taxon>
        <taxon>Bacillati</taxon>
        <taxon>Actinomycetota</taxon>
        <taxon>Actinomycetes</taxon>
        <taxon>Micrococcales</taxon>
        <taxon>Microbacteriaceae</taxon>
        <taxon>Leucobacter</taxon>
    </lineage>
</organism>